<evidence type="ECO:0000313" key="1">
    <source>
        <dbReference type="EMBL" id="MEQ2193068.1"/>
    </source>
</evidence>
<comment type="caution">
    <text evidence="1">The sequence shown here is derived from an EMBL/GenBank/DDBJ whole genome shotgun (WGS) entry which is preliminary data.</text>
</comment>
<sequence length="126" mass="14292">MFLSKTHLICVDRRNQVLVIFLLNQTSSECMEQKMTENKYLGNKTVFNVVGDLIIPFNFSRTMMDPAKLSFCLRSHQCKNFPSQRKRRFSESVMGIKSGVKKTSGCGSPAHSPGDVPDSFYFVLSE</sequence>
<gene>
    <name evidence="1" type="ORF">XENOCAPTIV_022945</name>
</gene>
<keyword evidence="2" id="KW-1185">Reference proteome</keyword>
<protein>
    <submittedName>
        <fullName evidence="1">Uncharacterized protein</fullName>
    </submittedName>
</protein>
<organism evidence="1 2">
    <name type="scientific">Xenoophorus captivus</name>
    <dbReference type="NCBI Taxonomy" id="1517983"/>
    <lineage>
        <taxon>Eukaryota</taxon>
        <taxon>Metazoa</taxon>
        <taxon>Chordata</taxon>
        <taxon>Craniata</taxon>
        <taxon>Vertebrata</taxon>
        <taxon>Euteleostomi</taxon>
        <taxon>Actinopterygii</taxon>
        <taxon>Neopterygii</taxon>
        <taxon>Teleostei</taxon>
        <taxon>Neoteleostei</taxon>
        <taxon>Acanthomorphata</taxon>
        <taxon>Ovalentaria</taxon>
        <taxon>Atherinomorphae</taxon>
        <taxon>Cyprinodontiformes</taxon>
        <taxon>Goodeidae</taxon>
        <taxon>Xenoophorus</taxon>
    </lineage>
</organism>
<proteinExistence type="predicted"/>
<dbReference type="EMBL" id="JAHRIN010005170">
    <property type="protein sequence ID" value="MEQ2193068.1"/>
    <property type="molecule type" value="Genomic_DNA"/>
</dbReference>
<evidence type="ECO:0000313" key="2">
    <source>
        <dbReference type="Proteomes" id="UP001434883"/>
    </source>
</evidence>
<reference evidence="1 2" key="1">
    <citation type="submission" date="2021-06" db="EMBL/GenBank/DDBJ databases">
        <authorList>
            <person name="Palmer J.M."/>
        </authorList>
    </citation>
    <scope>NUCLEOTIDE SEQUENCE [LARGE SCALE GENOMIC DNA]</scope>
    <source>
        <strain evidence="1 2">XC_2019</strain>
        <tissue evidence="1">Muscle</tissue>
    </source>
</reference>
<dbReference type="Proteomes" id="UP001434883">
    <property type="component" value="Unassembled WGS sequence"/>
</dbReference>
<name>A0ABV0QB65_9TELE</name>
<accession>A0ABV0QB65</accession>